<dbReference type="FunFam" id="1.20.140.10:FF:000004">
    <property type="entry name" value="Acyl-CoA dehydrogenase FadE25"/>
    <property type="match status" value="1"/>
</dbReference>
<comment type="function">
    <text evidence="10">Short-chain specific acyl-CoA dehydrogenase is one of the acyl-CoA dehydrogenases that catalyze the first step of mitochondrial fatty acid beta-oxidation, an aerobic process breaking down fatty acids into acetyl-CoA and allowing the production of energy from fats. The first step of fatty acid beta-oxidation consists in the removal of one hydrogen from C-2 and C-3 of the straight-chain fatty acyl-CoA thioester, resulting in the formation of trans-2-enoyl-CoA. Among the different mitochondrial acyl-CoA dehydrogenases, short-chain specific acyl-CoA dehydrogenase acts specifically on acyl-CoAs with saturated 4 to 6 carbons long primary chains.</text>
</comment>
<keyword evidence="5 14" id="KW-0285">Flavoprotein</keyword>
<dbReference type="GO" id="GO:0050660">
    <property type="term" value="F:flavin adenine dinucleotide binding"/>
    <property type="evidence" value="ECO:0007669"/>
    <property type="project" value="InterPro"/>
</dbReference>
<comment type="similarity">
    <text evidence="3 14">Belongs to the acyl-CoA dehydrogenase family.</text>
</comment>
<comment type="catalytic activity">
    <reaction evidence="11">
        <text>pentanoyl-CoA + oxidized [electron-transfer flavoprotein] + H(+) = (2E)-pentenoyl-CoA + reduced [electron-transfer flavoprotein]</text>
        <dbReference type="Rhea" id="RHEA:43456"/>
        <dbReference type="Rhea" id="RHEA-COMP:10685"/>
        <dbReference type="Rhea" id="RHEA-COMP:10686"/>
        <dbReference type="ChEBI" id="CHEBI:15378"/>
        <dbReference type="ChEBI" id="CHEBI:57389"/>
        <dbReference type="ChEBI" id="CHEBI:57692"/>
        <dbReference type="ChEBI" id="CHEBI:58307"/>
        <dbReference type="ChEBI" id="CHEBI:86160"/>
    </reaction>
    <physiologicalReaction direction="left-to-right" evidence="11">
        <dbReference type="Rhea" id="RHEA:43457"/>
    </physiologicalReaction>
</comment>
<protein>
    <recommendedName>
        <fullName evidence="9">Short-chain specific acyl-CoA dehydrogenase, mitochondrial</fullName>
        <ecNumber evidence="4">1.3.8.1</ecNumber>
    </recommendedName>
    <alternativeName>
        <fullName evidence="8">Butyryl-CoA dehydrogenase</fullName>
    </alternativeName>
</protein>
<evidence type="ECO:0000313" key="19">
    <source>
        <dbReference type="Proteomes" id="UP000183832"/>
    </source>
</evidence>
<dbReference type="EC" id="1.3.8.1" evidence="4"/>
<keyword evidence="6 14" id="KW-0274">FAD</keyword>
<evidence type="ECO:0000256" key="5">
    <source>
        <dbReference type="ARBA" id="ARBA00022630"/>
    </source>
</evidence>
<dbReference type="Pfam" id="PF00441">
    <property type="entry name" value="Acyl-CoA_dh_1"/>
    <property type="match status" value="1"/>
</dbReference>
<dbReference type="PROSITE" id="PS00073">
    <property type="entry name" value="ACYL_COA_DH_2"/>
    <property type="match status" value="1"/>
</dbReference>
<dbReference type="PANTHER" id="PTHR43884:SF26">
    <property type="entry name" value="MEDIUM-CHAIN SPECIFIC ACYL-COA DEHYDROGENASE, MITOCHONDRIAL-LIKE PROTEIN-RELATED"/>
    <property type="match status" value="1"/>
</dbReference>
<dbReference type="InterPro" id="IPR037069">
    <property type="entry name" value="AcylCoA_DH/ox_N_sf"/>
</dbReference>
<name>A0A1J1I296_9DIPT</name>
<comment type="pathway">
    <text evidence="2">Lipid metabolism; mitochondrial fatty acid beta-oxidation.</text>
</comment>
<dbReference type="InterPro" id="IPR009100">
    <property type="entry name" value="AcylCoA_DH/oxidase_NM_dom_sf"/>
</dbReference>
<evidence type="ECO:0000256" key="3">
    <source>
        <dbReference type="ARBA" id="ARBA00009347"/>
    </source>
</evidence>
<evidence type="ECO:0000256" key="6">
    <source>
        <dbReference type="ARBA" id="ARBA00022827"/>
    </source>
</evidence>
<dbReference type="PROSITE" id="PS00072">
    <property type="entry name" value="ACYL_COA_DH_1"/>
    <property type="match status" value="1"/>
</dbReference>
<dbReference type="Pfam" id="PF02771">
    <property type="entry name" value="Acyl-CoA_dh_N"/>
    <property type="match status" value="1"/>
</dbReference>
<evidence type="ECO:0000256" key="4">
    <source>
        <dbReference type="ARBA" id="ARBA00012046"/>
    </source>
</evidence>
<dbReference type="Gene3D" id="2.40.110.10">
    <property type="entry name" value="Butyryl-CoA Dehydrogenase, subunit A, domain 2"/>
    <property type="match status" value="1"/>
</dbReference>
<dbReference type="EMBL" id="CVRI01000038">
    <property type="protein sequence ID" value="CRK94413.1"/>
    <property type="molecule type" value="Genomic_DNA"/>
</dbReference>
<feature type="domain" description="Acyl-CoA dehydrogenase/oxidase N-terminal" evidence="17">
    <location>
        <begin position="26"/>
        <end position="136"/>
    </location>
</feature>
<keyword evidence="19" id="KW-1185">Reference proteome</keyword>
<proteinExistence type="inferred from homology"/>
<dbReference type="GO" id="GO:0016937">
    <property type="term" value="F:short-chain fatty acyl-CoA dehydrogenase activity"/>
    <property type="evidence" value="ECO:0007669"/>
    <property type="project" value="UniProtKB-EC"/>
</dbReference>
<evidence type="ECO:0000256" key="14">
    <source>
        <dbReference type="RuleBase" id="RU362125"/>
    </source>
</evidence>
<evidence type="ECO:0000256" key="10">
    <source>
        <dbReference type="ARBA" id="ARBA00045387"/>
    </source>
</evidence>
<evidence type="ECO:0000256" key="7">
    <source>
        <dbReference type="ARBA" id="ARBA00023002"/>
    </source>
</evidence>
<evidence type="ECO:0000256" key="2">
    <source>
        <dbReference type="ARBA" id="ARBA00005198"/>
    </source>
</evidence>
<evidence type="ECO:0000256" key="12">
    <source>
        <dbReference type="ARBA" id="ARBA00049192"/>
    </source>
</evidence>
<dbReference type="PIRSF" id="PIRSF016578">
    <property type="entry name" value="HsaA"/>
    <property type="match status" value="1"/>
</dbReference>
<keyword evidence="7 14" id="KW-0560">Oxidoreductase</keyword>
<dbReference type="FunFam" id="1.10.540.10:FF:000002">
    <property type="entry name" value="Acyl-CoA dehydrogenase FadE19"/>
    <property type="match status" value="1"/>
</dbReference>
<evidence type="ECO:0000259" key="15">
    <source>
        <dbReference type="Pfam" id="PF00441"/>
    </source>
</evidence>
<dbReference type="OrthoDB" id="10254877at2759"/>
<evidence type="ECO:0000256" key="11">
    <source>
        <dbReference type="ARBA" id="ARBA00048499"/>
    </source>
</evidence>
<dbReference type="GO" id="GO:0046359">
    <property type="term" value="P:butyrate catabolic process"/>
    <property type="evidence" value="ECO:0007669"/>
    <property type="project" value="TreeGrafter"/>
</dbReference>
<evidence type="ECO:0000259" key="16">
    <source>
        <dbReference type="Pfam" id="PF02770"/>
    </source>
</evidence>
<dbReference type="InterPro" id="IPR009075">
    <property type="entry name" value="AcylCo_DH/oxidase_C"/>
</dbReference>
<evidence type="ECO:0000259" key="17">
    <source>
        <dbReference type="Pfam" id="PF02771"/>
    </source>
</evidence>
<dbReference type="AlphaFoldDB" id="A0A1J1I296"/>
<dbReference type="SUPFAM" id="SSF56645">
    <property type="entry name" value="Acyl-CoA dehydrogenase NM domain-like"/>
    <property type="match status" value="1"/>
</dbReference>
<dbReference type="InterPro" id="IPR036250">
    <property type="entry name" value="AcylCo_DH-like_C"/>
</dbReference>
<dbReference type="InterPro" id="IPR046373">
    <property type="entry name" value="Acyl-CoA_Oxase/DH_mid-dom_sf"/>
</dbReference>
<dbReference type="Proteomes" id="UP000183832">
    <property type="component" value="Unassembled WGS sequence"/>
</dbReference>
<dbReference type="GO" id="GO:0005739">
    <property type="term" value="C:mitochondrion"/>
    <property type="evidence" value="ECO:0007669"/>
    <property type="project" value="TreeGrafter"/>
</dbReference>
<comment type="catalytic activity">
    <reaction evidence="12">
        <text>hexanoyl-CoA + oxidized [electron-transfer flavoprotein] + H(+) = (2E)-hexenoyl-CoA + reduced [electron-transfer flavoprotein]</text>
        <dbReference type="Rhea" id="RHEA:43464"/>
        <dbReference type="Rhea" id="RHEA-COMP:10685"/>
        <dbReference type="Rhea" id="RHEA-COMP:10686"/>
        <dbReference type="ChEBI" id="CHEBI:15378"/>
        <dbReference type="ChEBI" id="CHEBI:57692"/>
        <dbReference type="ChEBI" id="CHEBI:58307"/>
        <dbReference type="ChEBI" id="CHEBI:62077"/>
        <dbReference type="ChEBI" id="CHEBI:62620"/>
    </reaction>
    <physiologicalReaction direction="left-to-right" evidence="12">
        <dbReference type="Rhea" id="RHEA:43465"/>
    </physiologicalReaction>
</comment>
<dbReference type="Gene3D" id="1.10.540.10">
    <property type="entry name" value="Acyl-CoA dehydrogenase/oxidase, N-terminal domain"/>
    <property type="match status" value="1"/>
</dbReference>
<dbReference type="FunFam" id="2.40.110.10:FF:000001">
    <property type="entry name" value="Acyl-CoA dehydrogenase, mitochondrial"/>
    <property type="match status" value="1"/>
</dbReference>
<evidence type="ECO:0000256" key="13">
    <source>
        <dbReference type="ARBA" id="ARBA00050758"/>
    </source>
</evidence>
<dbReference type="Gene3D" id="1.20.140.10">
    <property type="entry name" value="Butyryl-CoA Dehydrogenase, subunit A, domain 3"/>
    <property type="match status" value="1"/>
</dbReference>
<reference evidence="18 19" key="1">
    <citation type="submission" date="2015-04" db="EMBL/GenBank/DDBJ databases">
        <authorList>
            <person name="Syromyatnikov M.Y."/>
            <person name="Popov V.N."/>
        </authorList>
    </citation>
    <scope>NUCLEOTIDE SEQUENCE [LARGE SCALE GENOMIC DNA]</scope>
</reference>
<evidence type="ECO:0000256" key="8">
    <source>
        <dbReference type="ARBA" id="ARBA00031895"/>
    </source>
</evidence>
<dbReference type="SUPFAM" id="SSF47203">
    <property type="entry name" value="Acyl-CoA dehydrogenase C-terminal domain-like"/>
    <property type="match status" value="1"/>
</dbReference>
<dbReference type="InterPro" id="IPR013786">
    <property type="entry name" value="AcylCoA_DH/ox_N"/>
</dbReference>
<evidence type="ECO:0000256" key="1">
    <source>
        <dbReference type="ARBA" id="ARBA00001974"/>
    </source>
</evidence>
<organism evidence="18 19">
    <name type="scientific">Clunio marinus</name>
    <dbReference type="NCBI Taxonomy" id="568069"/>
    <lineage>
        <taxon>Eukaryota</taxon>
        <taxon>Metazoa</taxon>
        <taxon>Ecdysozoa</taxon>
        <taxon>Arthropoda</taxon>
        <taxon>Hexapoda</taxon>
        <taxon>Insecta</taxon>
        <taxon>Pterygota</taxon>
        <taxon>Neoptera</taxon>
        <taxon>Endopterygota</taxon>
        <taxon>Diptera</taxon>
        <taxon>Nematocera</taxon>
        <taxon>Chironomoidea</taxon>
        <taxon>Chironomidae</taxon>
        <taxon>Clunio</taxon>
    </lineage>
</organism>
<feature type="domain" description="Acyl-CoA dehydrogenase/oxidase C-terminal" evidence="15">
    <location>
        <begin position="248"/>
        <end position="396"/>
    </location>
</feature>
<evidence type="ECO:0000256" key="9">
    <source>
        <dbReference type="ARBA" id="ARBA00044204"/>
    </source>
</evidence>
<comment type="cofactor">
    <cofactor evidence="1 14">
        <name>FAD</name>
        <dbReference type="ChEBI" id="CHEBI:57692"/>
    </cofactor>
</comment>
<dbReference type="InterPro" id="IPR006089">
    <property type="entry name" value="Acyl-CoA_DH_CS"/>
</dbReference>
<feature type="domain" description="Acyl-CoA oxidase/dehydrogenase middle" evidence="16">
    <location>
        <begin position="141"/>
        <end position="236"/>
    </location>
</feature>
<evidence type="ECO:0000313" key="18">
    <source>
        <dbReference type="EMBL" id="CRK94413.1"/>
    </source>
</evidence>
<dbReference type="InterPro" id="IPR006091">
    <property type="entry name" value="Acyl-CoA_Oxase/DH_mid-dom"/>
</dbReference>
<dbReference type="GO" id="GO:0033539">
    <property type="term" value="P:fatty acid beta-oxidation using acyl-CoA dehydrogenase"/>
    <property type="evidence" value="ECO:0007669"/>
    <property type="project" value="TreeGrafter"/>
</dbReference>
<accession>A0A1J1I296</accession>
<dbReference type="PANTHER" id="PTHR43884">
    <property type="entry name" value="ACYL-COA DEHYDROGENASE"/>
    <property type="match status" value="1"/>
</dbReference>
<dbReference type="STRING" id="568069.A0A1J1I296"/>
<dbReference type="Pfam" id="PF02770">
    <property type="entry name" value="Acyl-CoA_dh_M"/>
    <property type="match status" value="1"/>
</dbReference>
<comment type="catalytic activity">
    <reaction evidence="13">
        <text>butanoyl-CoA + oxidized [electron-transfer flavoprotein] + H(+) = (2E)-butenoyl-CoA + reduced [electron-transfer flavoprotein]</text>
        <dbReference type="Rhea" id="RHEA:24004"/>
        <dbReference type="Rhea" id="RHEA-COMP:10685"/>
        <dbReference type="Rhea" id="RHEA-COMP:10686"/>
        <dbReference type="ChEBI" id="CHEBI:15378"/>
        <dbReference type="ChEBI" id="CHEBI:57332"/>
        <dbReference type="ChEBI" id="CHEBI:57371"/>
        <dbReference type="ChEBI" id="CHEBI:57692"/>
        <dbReference type="ChEBI" id="CHEBI:58307"/>
        <dbReference type="EC" id="1.3.8.1"/>
    </reaction>
    <physiologicalReaction direction="left-to-right" evidence="13">
        <dbReference type="Rhea" id="RHEA:24005"/>
    </physiologicalReaction>
</comment>
<sequence>MFVISFNVSTFSKNLLFRSFSSGLSKELKSLQELCRKFSDEELNPVASQLDKLGKFPKQQIEKLGALGMMGICVPTEYGGSGMSTLALSIIVEELSRGCGSTGSIVSIHNCLYANLIQRLGSHDQKLKFLKPLVSGSNIGAFALSESDAGSDVAALSTTAIKKDDSYILNGSKAWVTSGIEAEVAVVFATVDKALNHKGITAFIVELNSPGVDRGKNEQKLGIRATSTCSLGFIDVQINSSNMLGDSGNGFKIAMEQLDQARIGIASQALGIAQASLDTAITYASQRIAFKKPILEMSSVQNRLADMALRIEASRLLVRNAAHLKDQNVQTTMHTSMAKWHASETATFCSHNCIQILGGMGVVEDFSAERFYRDARITEIYGGATDIQKLIVASQLKKNYGL</sequence>
<gene>
    <name evidence="18" type="ORF">CLUMA_CG007920</name>
</gene>